<evidence type="ECO:0000313" key="3">
    <source>
        <dbReference type="Proteomes" id="UP000095094"/>
    </source>
</evidence>
<dbReference type="OrthoDB" id="2288300at2"/>
<sequence>MPNPFKSTIKRINNELNNQQKKELYNQTKMYIFLQDFIEQLKTHLHEEEEIVAYLPMTADGENASVVGVGLLGMYHPTTEAAKAYIKEFNDLRGNRILVFTNQRMIFTTIIEFLDKQPFFSYPYSTIRAITLKQNKLSYFDWENRFSPKRLTLHTYTFDFESDNHIFSELLSERDAEILKRQLAEIPALQTILVTKEIYREKRFDRVVNNPVLAYRLTYYFSIVAVVVFLLLLALGGFFHFGPAKHMFDFSTATIFPALFSHFLR</sequence>
<evidence type="ECO:0000256" key="1">
    <source>
        <dbReference type="SAM" id="Phobius"/>
    </source>
</evidence>
<evidence type="ECO:0008006" key="4">
    <source>
        <dbReference type="Google" id="ProtNLM"/>
    </source>
</evidence>
<keyword evidence="1" id="KW-0472">Membrane</keyword>
<gene>
    <name evidence="2" type="ORF">BCR25_17320</name>
</gene>
<comment type="caution">
    <text evidence="2">The sequence shown here is derived from an EMBL/GenBank/DDBJ whole genome shotgun (WGS) entry which is preliminary data.</text>
</comment>
<evidence type="ECO:0000313" key="2">
    <source>
        <dbReference type="EMBL" id="OEG17983.1"/>
    </source>
</evidence>
<keyword evidence="1" id="KW-0812">Transmembrane</keyword>
<name>A0A1E5GZ78_9ENTE</name>
<organism evidence="2 3">
    <name type="scientific">Enterococcus termitis</name>
    <dbReference type="NCBI Taxonomy" id="332950"/>
    <lineage>
        <taxon>Bacteria</taxon>
        <taxon>Bacillati</taxon>
        <taxon>Bacillota</taxon>
        <taxon>Bacilli</taxon>
        <taxon>Lactobacillales</taxon>
        <taxon>Enterococcaceae</taxon>
        <taxon>Enterococcus</taxon>
    </lineage>
</organism>
<dbReference type="AlphaFoldDB" id="A0A1E5GZ78"/>
<dbReference type="Proteomes" id="UP000095094">
    <property type="component" value="Unassembled WGS sequence"/>
</dbReference>
<proteinExistence type="predicted"/>
<keyword evidence="1" id="KW-1133">Transmembrane helix</keyword>
<reference evidence="3" key="1">
    <citation type="submission" date="2016-09" db="EMBL/GenBank/DDBJ databases">
        <authorList>
            <person name="Gulvik C.A."/>
        </authorList>
    </citation>
    <scope>NUCLEOTIDE SEQUENCE [LARGE SCALE GENOMIC DNA]</scope>
    <source>
        <strain evidence="3">LMG 8895</strain>
    </source>
</reference>
<accession>A0A1E5GZ78</accession>
<feature type="transmembrane region" description="Helical" evidence="1">
    <location>
        <begin position="219"/>
        <end position="241"/>
    </location>
</feature>
<dbReference type="EMBL" id="MIJY01000008">
    <property type="protein sequence ID" value="OEG17983.1"/>
    <property type="molecule type" value="Genomic_DNA"/>
</dbReference>
<protein>
    <recommendedName>
        <fullName evidence="4">YokE-like PH domain-containing protein</fullName>
    </recommendedName>
</protein>
<dbReference type="RefSeq" id="WP_069662807.1">
    <property type="nucleotide sequence ID" value="NZ_JBHUJJ010000001.1"/>
</dbReference>
<keyword evidence="3" id="KW-1185">Reference proteome</keyword>